<keyword evidence="2" id="KW-1185">Reference proteome</keyword>
<feature type="chain" id="PRO_5036757996" evidence="1">
    <location>
        <begin position="28"/>
        <end position="79"/>
    </location>
</feature>
<sequence length="79" mass="8731">MQHQTPWTTGAMLWSPMLRGFLYGTRAVPPLANVRGVLSGARAVPPLANFSLTVTILTRTQQKYPGSVPMDCLKHQFYG</sequence>
<evidence type="ECO:0000256" key="1">
    <source>
        <dbReference type="SAM" id="SignalP"/>
    </source>
</evidence>
<dbReference type="WBParaSite" id="nRc.2.0.1.t11204-RA">
    <property type="protein sequence ID" value="nRc.2.0.1.t11204-RA"/>
    <property type="gene ID" value="nRc.2.0.1.g11204"/>
</dbReference>
<feature type="signal peptide" evidence="1">
    <location>
        <begin position="1"/>
        <end position="27"/>
    </location>
</feature>
<dbReference type="AlphaFoldDB" id="A0A915IAJ8"/>
<reference evidence="3" key="1">
    <citation type="submission" date="2022-11" db="UniProtKB">
        <authorList>
            <consortium name="WormBaseParasite"/>
        </authorList>
    </citation>
    <scope>IDENTIFICATION</scope>
</reference>
<keyword evidence="1" id="KW-0732">Signal</keyword>
<evidence type="ECO:0000313" key="3">
    <source>
        <dbReference type="WBParaSite" id="nRc.2.0.1.t11204-RA"/>
    </source>
</evidence>
<evidence type="ECO:0000313" key="2">
    <source>
        <dbReference type="Proteomes" id="UP000887565"/>
    </source>
</evidence>
<dbReference type="Proteomes" id="UP000887565">
    <property type="component" value="Unplaced"/>
</dbReference>
<organism evidence="2 3">
    <name type="scientific">Romanomermis culicivorax</name>
    <name type="common">Nematode worm</name>
    <dbReference type="NCBI Taxonomy" id="13658"/>
    <lineage>
        <taxon>Eukaryota</taxon>
        <taxon>Metazoa</taxon>
        <taxon>Ecdysozoa</taxon>
        <taxon>Nematoda</taxon>
        <taxon>Enoplea</taxon>
        <taxon>Dorylaimia</taxon>
        <taxon>Mermithida</taxon>
        <taxon>Mermithoidea</taxon>
        <taxon>Mermithidae</taxon>
        <taxon>Romanomermis</taxon>
    </lineage>
</organism>
<accession>A0A915IAJ8</accession>
<proteinExistence type="predicted"/>
<name>A0A915IAJ8_ROMCU</name>
<protein>
    <submittedName>
        <fullName evidence="3">Secreted protein</fullName>
    </submittedName>
</protein>